<name>A0A9D3NCR1_9TELE</name>
<dbReference type="SUPFAM" id="SSF103575">
    <property type="entry name" value="Plexin repeat"/>
    <property type="match status" value="1"/>
</dbReference>
<dbReference type="GO" id="GO:0007417">
    <property type="term" value="P:central nervous system development"/>
    <property type="evidence" value="ECO:0007669"/>
    <property type="project" value="UniProtKB-ARBA"/>
</dbReference>
<dbReference type="FunFam" id="2.130.10.10:FF:000028">
    <property type="entry name" value="semaphorin-6A isoform X1"/>
    <property type="match status" value="1"/>
</dbReference>
<proteinExistence type="inferred from homology"/>
<feature type="compositionally biased region" description="Basic and acidic residues" evidence="29">
    <location>
        <begin position="333"/>
        <end position="351"/>
    </location>
</feature>
<evidence type="ECO:0000256" key="20">
    <source>
        <dbReference type="ARBA" id="ARBA00023257"/>
    </source>
</evidence>
<dbReference type="SUPFAM" id="SSF53474">
    <property type="entry name" value="alpha/beta-Hydrolases"/>
    <property type="match status" value="1"/>
</dbReference>
<evidence type="ECO:0000256" key="3">
    <source>
        <dbReference type="ARBA" id="ARBA00004552"/>
    </source>
</evidence>
<dbReference type="GO" id="GO:0030215">
    <property type="term" value="F:semaphorin receptor binding"/>
    <property type="evidence" value="ECO:0007669"/>
    <property type="project" value="InterPro"/>
</dbReference>
<feature type="compositionally biased region" description="Polar residues" evidence="29">
    <location>
        <begin position="57"/>
        <end position="66"/>
    </location>
</feature>
<dbReference type="PANTHER" id="PTHR11036:SF130">
    <property type="entry name" value="SEMA DOMAIN, TRANSMEMBRANE DOMAIN (TM), AND CYTOPLASMIC DOMAIN, (SEMAPHORIN) 6BA"/>
    <property type="match status" value="1"/>
</dbReference>
<comment type="caution">
    <text evidence="28">Lacks conserved residue(s) required for the propagation of feature annotation.</text>
</comment>
<dbReference type="FunFam" id="3.30.1680.10:FF:000009">
    <property type="entry name" value="Semaphorin 6B isoform 3 variant"/>
    <property type="match status" value="1"/>
</dbReference>
<feature type="region of interest" description="Disordered" evidence="29">
    <location>
        <begin position="54"/>
        <end position="88"/>
    </location>
</feature>
<feature type="region of interest" description="Disordered" evidence="29">
    <location>
        <begin position="983"/>
        <end position="1072"/>
    </location>
</feature>
<evidence type="ECO:0000256" key="9">
    <source>
        <dbReference type="ARBA" id="ARBA00022692"/>
    </source>
</evidence>
<keyword evidence="10" id="KW-0732">Signal</keyword>
<dbReference type="GO" id="GO:0043197">
    <property type="term" value="C:dendritic spine"/>
    <property type="evidence" value="ECO:0007669"/>
    <property type="project" value="UniProtKB-SubCell"/>
</dbReference>
<keyword evidence="16" id="KW-0472">Membrane</keyword>
<dbReference type="GO" id="GO:0001755">
    <property type="term" value="P:neural crest cell migration"/>
    <property type="evidence" value="ECO:0007669"/>
    <property type="project" value="TreeGrafter"/>
</dbReference>
<dbReference type="SMART" id="SM00630">
    <property type="entry name" value="Sema"/>
    <property type="match status" value="1"/>
</dbReference>
<evidence type="ECO:0000256" key="17">
    <source>
        <dbReference type="ARBA" id="ARBA00023139"/>
    </source>
</evidence>
<dbReference type="InterPro" id="IPR022742">
    <property type="entry name" value="Hydrolase_4"/>
</dbReference>
<evidence type="ECO:0000256" key="22">
    <source>
        <dbReference type="ARBA" id="ARBA00023288"/>
    </source>
</evidence>
<evidence type="ECO:0000256" key="15">
    <source>
        <dbReference type="ARBA" id="ARBA00023018"/>
    </source>
</evidence>
<keyword evidence="17" id="KW-0564">Palmitate</keyword>
<evidence type="ECO:0000313" key="31">
    <source>
        <dbReference type="EMBL" id="KAG7319750.1"/>
    </source>
</evidence>
<keyword evidence="12" id="KW-0378">Hydrolase</keyword>
<feature type="compositionally biased region" description="Polar residues" evidence="29">
    <location>
        <begin position="1062"/>
        <end position="1072"/>
    </location>
</feature>
<keyword evidence="6" id="KW-0217">Developmental protein</keyword>
<keyword evidence="22" id="KW-0449">Lipoprotein</keyword>
<dbReference type="CDD" id="cd11267">
    <property type="entry name" value="Sema_6B"/>
    <property type="match status" value="1"/>
</dbReference>
<evidence type="ECO:0000256" key="18">
    <source>
        <dbReference type="ARBA" id="ARBA00023157"/>
    </source>
</evidence>
<comment type="function">
    <text evidence="26">Functions as a cell surface repellent for mossy fibers of developing neurons in the hippocampus where it plays a role in axon guidance. May function through the PLXNA4 receptor expressed by mossy cell axons.</text>
</comment>
<dbReference type="Pfam" id="PF12146">
    <property type="entry name" value="Hydrolase_4"/>
    <property type="match status" value="1"/>
</dbReference>
<dbReference type="OrthoDB" id="9988752at2759"/>
<keyword evidence="19" id="KW-0325">Glycoprotein</keyword>
<accession>A0A9D3NCR1</accession>
<dbReference type="Gene3D" id="3.30.1680.10">
    <property type="entry name" value="ligand-binding face of the semaphorins, domain 2"/>
    <property type="match status" value="1"/>
</dbReference>
<keyword evidence="13" id="KW-0524">Neurogenesis</keyword>
<feature type="region of interest" description="Disordered" evidence="29">
    <location>
        <begin position="1127"/>
        <end position="1149"/>
    </location>
</feature>
<dbReference type="EMBL" id="JAHKSW010000020">
    <property type="protein sequence ID" value="KAG7319750.1"/>
    <property type="molecule type" value="Genomic_DNA"/>
</dbReference>
<dbReference type="EC" id="3.1.2.22" evidence="5"/>
<sequence length="1228" mass="137163">MTSSLVDVIICCGMIHNDLSENLLVFGSSSFSVTRCWKDERIVEPTYTLLPELDSPPTITSNQSATGLRSRLGRRGGGGGGSDRGGEGRWKLHLSERAEFQYSQRELDRTEVFLTRSSRGNKVGCMYIRCAPTARYTVLFSHGNAVDLGQMSSFYIGLGTRINCNIFSYDYSGYGASTGKPSEKNLYADIDAAWHALRTRYGISPENIILYGQSIGTVPTVDLASRYECAAVVLHSPLTSGMRVAFPDTKKTYCFDAFPNIEKVSKITSPVLIIHGTEDEVIDFSHGLALFERCPKAVEPLWVEGAGHNDIELYSQYLERLRRFISQELTAQQRERGREGKRDSEVNQKKPDHKSYEKLAVLATAIMTTHTFLLILLAVLRLADCSFPEEPGPLISTPAEVARRYPVFLGRAHRSYMRQEPLYIQTVLKVNRTLYIGARDDLYRVELDHVTGDEMFYSKKRTWESNKNDIRICRMKGKHEEECRNYMKVLLNQHGGLFVCGTNAFNPLCANYTRDTLEMVGETISGMARCPYDPKHANVALFAEGNLFTGTVTDFLAIDAVIYRSLGDSPALRTIKHDSKWFREPYFVSAVEWGPHIYFFFREMAMEFNYLEKVMVSRVARVCKGDLGGSQRVLEKQWTSFLKARLNCSIPGDSHFYFNLLQSTSPVIRMHGRDIILGVFSTPPNSIPGSAVCAFDMQQLARVFEGRFKEQKTPESIWTPVPEELVPKPRPGGCAGQGSRFSSSTSFPDEVLNFIKTHPLMDEAVPLLGHRPWIVKTMVRYQLNTMVVDTEAGPHRNRTVVFLGSTRGTVLKFLITPGRDNPYSSTNVFLEELEGYNPERCGDDSVQARQPLSLTLDRQSHTLLLAFHSCVVRLPVARCQLHSRCMKNCISSRDPYCGWTRGSTCSLLRPGTRLPFVQDVEYGNTTYLGDCEGLLHESFTDEPESLVTLNLLVVAAVSAFSTGAALSGLAVCWIMSQKHRHCSRSESSSSGTQRKSEKERSMLGPSTSGSVLSVTDRPRPQGETLFVMPNGWTKAGDLDPGLLPTPEQTPLQQKRPAPSLRLSDSGSGWDQSQTYLNSVATQCPPPPPSAIFLSSKLLSDRRHDDVIERQRYVSLSKYREHGARPGTLLRKSAGDYNYPMTPQDSPDRRRVVSAPSTQMEYTGEALRWTHENYVFHAVPTPGHRYAAGTGHPASLARTVLHGSRGLMDLADFSHLLGKGGNERAPSGQ</sequence>
<organism evidence="31 32">
    <name type="scientific">Hemibagrus wyckioides</name>
    <dbReference type="NCBI Taxonomy" id="337641"/>
    <lineage>
        <taxon>Eukaryota</taxon>
        <taxon>Metazoa</taxon>
        <taxon>Chordata</taxon>
        <taxon>Craniata</taxon>
        <taxon>Vertebrata</taxon>
        <taxon>Euteleostomi</taxon>
        <taxon>Actinopterygii</taxon>
        <taxon>Neopterygii</taxon>
        <taxon>Teleostei</taxon>
        <taxon>Ostariophysi</taxon>
        <taxon>Siluriformes</taxon>
        <taxon>Bagridae</taxon>
        <taxon>Hemibagrus</taxon>
    </lineage>
</organism>
<dbReference type="Gene3D" id="3.40.50.1820">
    <property type="entry name" value="alpha/beta hydrolase"/>
    <property type="match status" value="1"/>
</dbReference>
<dbReference type="GO" id="GO:0008474">
    <property type="term" value="F:palmitoyl-(protein) hydrolase activity"/>
    <property type="evidence" value="ECO:0007669"/>
    <property type="project" value="UniProtKB-EC"/>
</dbReference>
<comment type="caution">
    <text evidence="31">The sequence shown here is derived from an EMBL/GenBank/DDBJ whole genome shotgun (WGS) entry which is preliminary data.</text>
</comment>
<evidence type="ECO:0000256" key="7">
    <source>
        <dbReference type="ARBA" id="ARBA00022475"/>
    </source>
</evidence>
<evidence type="ECO:0000256" key="27">
    <source>
        <dbReference type="ARBA" id="ARBA00074112"/>
    </source>
</evidence>
<keyword evidence="8" id="KW-0488">Methylation</keyword>
<keyword evidence="7" id="KW-1003">Cell membrane</keyword>
<protein>
    <recommendedName>
        <fullName evidence="27">Semaphorin-6B</fullName>
        <ecNumber evidence="5">3.1.2.22</ecNumber>
    </recommendedName>
</protein>
<comment type="similarity">
    <text evidence="4">Belongs to the semaphorin family.</text>
</comment>
<keyword evidence="15" id="KW-0770">Synapse</keyword>
<evidence type="ECO:0000256" key="12">
    <source>
        <dbReference type="ARBA" id="ARBA00022801"/>
    </source>
</evidence>
<dbReference type="PROSITE" id="PS51004">
    <property type="entry name" value="SEMA"/>
    <property type="match status" value="1"/>
</dbReference>
<keyword evidence="9" id="KW-0812">Transmembrane</keyword>
<dbReference type="Proteomes" id="UP000824219">
    <property type="component" value="Linkage Group LG20"/>
</dbReference>
<comment type="catalytic activity">
    <reaction evidence="25">
        <text>S-hexadecanoyl-L-cysteinyl-[protein] + H2O = L-cysteinyl-[protein] + hexadecanoate + H(+)</text>
        <dbReference type="Rhea" id="RHEA:19233"/>
        <dbReference type="Rhea" id="RHEA-COMP:10131"/>
        <dbReference type="Rhea" id="RHEA-COMP:11032"/>
        <dbReference type="ChEBI" id="CHEBI:7896"/>
        <dbReference type="ChEBI" id="CHEBI:15377"/>
        <dbReference type="ChEBI" id="CHEBI:15378"/>
        <dbReference type="ChEBI" id="CHEBI:29950"/>
        <dbReference type="ChEBI" id="CHEBI:74151"/>
        <dbReference type="EC" id="3.1.2.22"/>
    </reaction>
</comment>
<evidence type="ECO:0000256" key="2">
    <source>
        <dbReference type="ARBA" id="ARBA00004251"/>
    </source>
</evidence>
<evidence type="ECO:0000256" key="14">
    <source>
        <dbReference type="ARBA" id="ARBA00022989"/>
    </source>
</evidence>
<dbReference type="GO" id="GO:0071526">
    <property type="term" value="P:semaphorin-plexin signaling pathway"/>
    <property type="evidence" value="ECO:0007669"/>
    <property type="project" value="TreeGrafter"/>
</dbReference>
<evidence type="ECO:0000256" key="1">
    <source>
        <dbReference type="ARBA" id="ARBA00004238"/>
    </source>
</evidence>
<dbReference type="AlphaFoldDB" id="A0A9D3NCR1"/>
<dbReference type="GO" id="GO:0098839">
    <property type="term" value="C:postsynaptic density membrane"/>
    <property type="evidence" value="ECO:0007669"/>
    <property type="project" value="UniProtKB-SubCell"/>
</dbReference>
<evidence type="ECO:0000256" key="26">
    <source>
        <dbReference type="ARBA" id="ARBA00056706"/>
    </source>
</evidence>
<dbReference type="GO" id="GO:0030335">
    <property type="term" value="P:positive regulation of cell migration"/>
    <property type="evidence" value="ECO:0007669"/>
    <property type="project" value="TreeGrafter"/>
</dbReference>
<comment type="similarity">
    <text evidence="24">Belongs to the AB hydrolase superfamily. ABHD17 family.</text>
</comment>
<comment type="subcellular location">
    <subcellularLocation>
        <location evidence="2">Cell membrane</location>
        <topology evidence="2">Single-pass type I membrane protein</topology>
    </subcellularLocation>
    <subcellularLocation>
        <location evidence="3">Cell projection</location>
        <location evidence="3">Dendritic spine</location>
    </subcellularLocation>
    <subcellularLocation>
        <location evidence="1">Endosome membrane</location>
        <topology evidence="1">Lipid-anchor</topology>
        <orientation evidence="1">Cytoplasmic side</orientation>
    </subcellularLocation>
    <subcellularLocation>
        <location evidence="23">Postsynaptic density membrane</location>
    </subcellularLocation>
</comment>
<dbReference type="GO" id="GO:0007411">
    <property type="term" value="P:axon guidance"/>
    <property type="evidence" value="ECO:0007669"/>
    <property type="project" value="TreeGrafter"/>
</dbReference>
<dbReference type="InterPro" id="IPR015943">
    <property type="entry name" value="WD40/YVTN_repeat-like_dom_sf"/>
</dbReference>
<evidence type="ECO:0000256" key="21">
    <source>
        <dbReference type="ARBA" id="ARBA00023273"/>
    </source>
</evidence>
<evidence type="ECO:0000256" key="6">
    <source>
        <dbReference type="ARBA" id="ARBA00022473"/>
    </source>
</evidence>
<dbReference type="PANTHER" id="PTHR11036">
    <property type="entry name" value="SEMAPHORIN"/>
    <property type="match status" value="1"/>
</dbReference>
<dbReference type="Pfam" id="PF01403">
    <property type="entry name" value="Sema"/>
    <property type="match status" value="1"/>
</dbReference>
<evidence type="ECO:0000256" key="24">
    <source>
        <dbReference type="ARBA" id="ARBA00038397"/>
    </source>
</evidence>
<feature type="domain" description="Sema" evidence="30">
    <location>
        <begin position="391"/>
        <end position="876"/>
    </location>
</feature>
<evidence type="ECO:0000256" key="23">
    <source>
        <dbReference type="ARBA" id="ARBA00034112"/>
    </source>
</evidence>
<keyword evidence="11" id="KW-0221">Differentiation</keyword>
<dbReference type="Gene3D" id="2.130.10.10">
    <property type="entry name" value="YVTN repeat-like/Quinoprotein amine dehydrogenase"/>
    <property type="match status" value="1"/>
</dbReference>
<evidence type="ECO:0000256" key="19">
    <source>
        <dbReference type="ARBA" id="ARBA00023180"/>
    </source>
</evidence>
<dbReference type="InterPro" id="IPR027231">
    <property type="entry name" value="Semaphorin"/>
</dbReference>
<reference evidence="31 32" key="1">
    <citation type="submission" date="2021-06" db="EMBL/GenBank/DDBJ databases">
        <title>Chromosome-level genome assembly of the red-tail catfish (Hemibagrus wyckioides).</title>
        <authorList>
            <person name="Shao F."/>
        </authorList>
    </citation>
    <scope>NUCLEOTIDE SEQUENCE [LARGE SCALE GENOMIC DNA]</scope>
    <source>
        <strain evidence="31">EC202008001</strain>
        <tissue evidence="31">Blood</tissue>
    </source>
</reference>
<dbReference type="InterPro" id="IPR029058">
    <property type="entry name" value="AB_hydrolase_fold"/>
</dbReference>
<evidence type="ECO:0000313" key="32">
    <source>
        <dbReference type="Proteomes" id="UP000824219"/>
    </source>
</evidence>
<dbReference type="SUPFAM" id="SSF101912">
    <property type="entry name" value="Sema domain"/>
    <property type="match status" value="1"/>
</dbReference>
<evidence type="ECO:0000256" key="29">
    <source>
        <dbReference type="SAM" id="MobiDB-lite"/>
    </source>
</evidence>
<evidence type="ECO:0000256" key="5">
    <source>
        <dbReference type="ARBA" id="ARBA00012423"/>
    </source>
</evidence>
<evidence type="ECO:0000256" key="16">
    <source>
        <dbReference type="ARBA" id="ARBA00023136"/>
    </source>
</evidence>
<dbReference type="FunFam" id="3.40.50.1820:FF:000008">
    <property type="entry name" value="Alpha/beta hydrolase domain-containing protein 17B"/>
    <property type="match status" value="1"/>
</dbReference>
<evidence type="ECO:0000256" key="13">
    <source>
        <dbReference type="ARBA" id="ARBA00022902"/>
    </source>
</evidence>
<dbReference type="InterPro" id="IPR001627">
    <property type="entry name" value="Semap_dom"/>
</dbReference>
<keyword evidence="18" id="KW-1015">Disulfide bond</keyword>
<keyword evidence="14" id="KW-1133">Transmembrane helix</keyword>
<evidence type="ECO:0000256" key="28">
    <source>
        <dbReference type="PROSITE-ProRule" id="PRU00352"/>
    </source>
</evidence>
<evidence type="ECO:0000256" key="11">
    <source>
        <dbReference type="ARBA" id="ARBA00022782"/>
    </source>
</evidence>
<keyword evidence="21" id="KW-0966">Cell projection</keyword>
<evidence type="ECO:0000259" key="30">
    <source>
        <dbReference type="PROSITE" id="PS51004"/>
    </source>
</evidence>
<feature type="region of interest" description="Disordered" evidence="29">
    <location>
        <begin position="332"/>
        <end position="351"/>
    </location>
</feature>
<evidence type="ECO:0000256" key="8">
    <source>
        <dbReference type="ARBA" id="ARBA00022481"/>
    </source>
</evidence>
<dbReference type="GO" id="GO:0010008">
    <property type="term" value="C:endosome membrane"/>
    <property type="evidence" value="ECO:0007669"/>
    <property type="project" value="UniProtKB-SubCell"/>
</dbReference>
<keyword evidence="32" id="KW-1185">Reference proteome</keyword>
<feature type="compositionally biased region" description="Polar residues" evidence="29">
    <location>
        <begin position="1004"/>
        <end position="1013"/>
    </location>
</feature>
<dbReference type="GO" id="GO:0045499">
    <property type="term" value="F:chemorepellent activity"/>
    <property type="evidence" value="ECO:0007669"/>
    <property type="project" value="TreeGrafter"/>
</dbReference>
<evidence type="ECO:0000256" key="10">
    <source>
        <dbReference type="ARBA" id="ARBA00022729"/>
    </source>
</evidence>
<gene>
    <name evidence="31" type="ORF">KOW79_016893</name>
</gene>
<keyword evidence="20" id="KW-0628">Postsynaptic cell membrane</keyword>
<dbReference type="InterPro" id="IPR036352">
    <property type="entry name" value="Semap_dom_sf"/>
</dbReference>
<evidence type="ECO:0000256" key="4">
    <source>
        <dbReference type="ARBA" id="ARBA00009492"/>
    </source>
</evidence>
<evidence type="ECO:0000256" key="25">
    <source>
        <dbReference type="ARBA" id="ARBA00047337"/>
    </source>
</evidence>